<dbReference type="PRINTS" id="PR00363">
    <property type="entry name" value="CYTOCHROMEB5"/>
</dbReference>
<dbReference type="GO" id="GO:0020037">
    <property type="term" value="F:heme binding"/>
    <property type="evidence" value="ECO:0007669"/>
    <property type="project" value="TreeGrafter"/>
</dbReference>
<dbReference type="Ensembl" id="ENSOMYT00000137538.1">
    <property type="protein sequence ID" value="ENSOMYP00000141836.1"/>
    <property type="gene ID" value="ENSOMYG00000053865.1"/>
</dbReference>
<dbReference type="InterPro" id="IPR001199">
    <property type="entry name" value="Cyt_B5-like_heme/steroid-bd"/>
</dbReference>
<dbReference type="GeneTree" id="ENSGT00940000155584"/>
<dbReference type="Gene3D" id="3.10.120.10">
    <property type="entry name" value="Cytochrome b5-like heme/steroid binding domain"/>
    <property type="match status" value="1"/>
</dbReference>
<feature type="transmembrane region" description="Helical" evidence="5">
    <location>
        <begin position="6"/>
        <end position="24"/>
    </location>
</feature>
<reference evidence="7" key="2">
    <citation type="submission" date="2025-08" db="UniProtKB">
        <authorList>
            <consortium name="Ensembl"/>
        </authorList>
    </citation>
    <scope>IDENTIFICATION</scope>
</reference>
<dbReference type="SUPFAM" id="SSF55856">
    <property type="entry name" value="Cytochrome b5-like heme/steroid binding domain"/>
    <property type="match status" value="1"/>
</dbReference>
<dbReference type="Pfam" id="PF00173">
    <property type="entry name" value="Cyt-b5"/>
    <property type="match status" value="1"/>
</dbReference>
<proteinExistence type="inferred from homology"/>
<dbReference type="AlphaFoldDB" id="A0A8K9Y1J4"/>
<feature type="transmembrane region" description="Helical" evidence="5">
    <location>
        <begin position="102"/>
        <end position="126"/>
    </location>
</feature>
<comment type="similarity">
    <text evidence="4">Belongs to the cytochrome b5 family.</text>
</comment>
<organism evidence="7 8">
    <name type="scientific">Oncorhynchus mykiss</name>
    <name type="common">Rainbow trout</name>
    <name type="synonym">Salmo gairdneri</name>
    <dbReference type="NCBI Taxonomy" id="8022"/>
    <lineage>
        <taxon>Eukaryota</taxon>
        <taxon>Metazoa</taxon>
        <taxon>Chordata</taxon>
        <taxon>Craniata</taxon>
        <taxon>Vertebrata</taxon>
        <taxon>Euteleostomi</taxon>
        <taxon>Actinopterygii</taxon>
        <taxon>Neopterygii</taxon>
        <taxon>Teleostei</taxon>
        <taxon>Protacanthopterygii</taxon>
        <taxon>Salmoniformes</taxon>
        <taxon>Salmonidae</taxon>
        <taxon>Salmoninae</taxon>
        <taxon>Oncorhynchus</taxon>
    </lineage>
</organism>
<evidence type="ECO:0000256" key="2">
    <source>
        <dbReference type="ARBA" id="ARBA00022723"/>
    </source>
</evidence>
<keyword evidence="5" id="KW-1133">Transmembrane helix</keyword>
<evidence type="ECO:0000256" key="4">
    <source>
        <dbReference type="ARBA" id="ARBA00038168"/>
    </source>
</evidence>
<evidence type="ECO:0000256" key="3">
    <source>
        <dbReference type="ARBA" id="ARBA00023004"/>
    </source>
</evidence>
<protein>
    <submittedName>
        <fullName evidence="7">Cytochrome b5 type B</fullName>
    </submittedName>
</protein>
<evidence type="ECO:0000256" key="1">
    <source>
        <dbReference type="ARBA" id="ARBA00022617"/>
    </source>
</evidence>
<keyword evidence="2" id="KW-0479">Metal-binding</keyword>
<evidence type="ECO:0000313" key="7">
    <source>
        <dbReference type="Ensembl" id="ENSOMYP00000141836.1"/>
    </source>
</evidence>
<keyword evidence="1" id="KW-0349">Heme</keyword>
<dbReference type="Proteomes" id="UP000694395">
    <property type="component" value="Chromosome 26"/>
</dbReference>
<evidence type="ECO:0000259" key="6">
    <source>
        <dbReference type="PROSITE" id="PS50255"/>
    </source>
</evidence>
<dbReference type="SMART" id="SM01117">
    <property type="entry name" value="Cyt-b5"/>
    <property type="match status" value="1"/>
</dbReference>
<dbReference type="PANTHER" id="PTHR19359:SF95">
    <property type="entry name" value="CYTOCHROME B5 TYPE B"/>
    <property type="match status" value="1"/>
</dbReference>
<dbReference type="PANTHER" id="PTHR19359">
    <property type="entry name" value="CYTOCHROME B5"/>
    <property type="match status" value="1"/>
</dbReference>
<feature type="domain" description="Cytochrome b5 heme-binding" evidence="6">
    <location>
        <begin position="47"/>
        <end position="88"/>
    </location>
</feature>
<reference evidence="7" key="1">
    <citation type="submission" date="2020-07" db="EMBL/GenBank/DDBJ databases">
        <title>A long reads based de novo assembly of the rainbow trout Arlee double haploid line genome.</title>
        <authorList>
            <person name="Gao G."/>
            <person name="Palti Y."/>
        </authorList>
    </citation>
    <scope>NUCLEOTIDE SEQUENCE [LARGE SCALE GENOMIC DNA]</scope>
</reference>
<evidence type="ECO:0000256" key="5">
    <source>
        <dbReference type="SAM" id="Phobius"/>
    </source>
</evidence>
<keyword evidence="3" id="KW-0408">Iron</keyword>
<evidence type="ECO:0000313" key="8">
    <source>
        <dbReference type="Proteomes" id="UP000694395"/>
    </source>
</evidence>
<sequence length="134" mass="14961">MAQHHGVPVCLVIIPLHVVLYNLTMAEYKEWNVSKTGSGFQDDIFHHPGGEDVLMAQAGTDATVSFEDVGHSKDARAMLIKYYIGELQMDDRKDGAKCSLSFSSLWTTWLIPAIVAVVVGVMYRYYIVELHTPC</sequence>
<dbReference type="InterPro" id="IPR036400">
    <property type="entry name" value="Cyt_B5-like_heme/steroid_sf"/>
</dbReference>
<reference evidence="7" key="3">
    <citation type="submission" date="2025-09" db="UniProtKB">
        <authorList>
            <consortium name="Ensembl"/>
        </authorList>
    </citation>
    <scope>IDENTIFICATION</scope>
</reference>
<dbReference type="InterPro" id="IPR050668">
    <property type="entry name" value="Cytochrome_b5"/>
</dbReference>
<accession>A0A8K9Y1J4</accession>
<name>A0A8K9Y1J4_ONCMY</name>
<keyword evidence="5" id="KW-0812">Transmembrane</keyword>
<dbReference type="GO" id="GO:0016020">
    <property type="term" value="C:membrane"/>
    <property type="evidence" value="ECO:0007669"/>
    <property type="project" value="TreeGrafter"/>
</dbReference>
<keyword evidence="5" id="KW-0472">Membrane</keyword>
<dbReference type="PROSITE" id="PS50255">
    <property type="entry name" value="CYTOCHROME_B5_2"/>
    <property type="match status" value="1"/>
</dbReference>
<keyword evidence="8" id="KW-1185">Reference proteome</keyword>
<dbReference type="GO" id="GO:0046872">
    <property type="term" value="F:metal ion binding"/>
    <property type="evidence" value="ECO:0007669"/>
    <property type="project" value="UniProtKB-KW"/>
</dbReference>